<reference evidence="1 2" key="1">
    <citation type="submission" date="2015-07" db="EMBL/GenBank/DDBJ databases">
        <title>The genome of Habropoda laboriosa.</title>
        <authorList>
            <person name="Pan H."/>
            <person name="Kapheim K."/>
        </authorList>
    </citation>
    <scope>NUCLEOTIDE SEQUENCE [LARGE SCALE GENOMIC DNA]</scope>
    <source>
        <strain evidence="1">0110345459</strain>
    </source>
</reference>
<evidence type="ECO:0000313" key="1">
    <source>
        <dbReference type="EMBL" id="KOC64251.1"/>
    </source>
</evidence>
<dbReference type="Proteomes" id="UP000053825">
    <property type="component" value="Unassembled WGS sequence"/>
</dbReference>
<name>A0A0L7R0C4_9HYME</name>
<protein>
    <submittedName>
        <fullName evidence="1">Uncharacterized protein</fullName>
    </submittedName>
</protein>
<proteinExistence type="predicted"/>
<accession>A0A0L7R0C4</accession>
<dbReference type="AlphaFoldDB" id="A0A0L7R0C4"/>
<evidence type="ECO:0000313" key="2">
    <source>
        <dbReference type="Proteomes" id="UP000053825"/>
    </source>
</evidence>
<gene>
    <name evidence="1" type="ORF">WH47_12553</name>
</gene>
<sequence>MKVQSTRISDAMNAEQFVIYDRKYSILSKFKIVEDFEERRNYRRKMKHLAKMVLASFEVKIVVFEYFKYKFETGGLSAANYGARDSVESNDQIGWMVYNIRAEIANNLIESLSRKSRAGSGNTFGFLVSQSGIGSFNLALGPSIWHWVLQSGIGSFNLALGPSIWHWVLQSGIGSFNLALGPSIWLFGSLNLAVDLSIWLWISQSGCGSLNLAVDLSIWLWISQSGCGSLNLAVDLSIWLWISQSGCGSLNLTLSHSIWHWTTGGTKFRGLEDSNLADGTKIQGLEDANGSLREFQTPWI</sequence>
<organism evidence="1 2">
    <name type="scientific">Habropoda laboriosa</name>
    <dbReference type="NCBI Taxonomy" id="597456"/>
    <lineage>
        <taxon>Eukaryota</taxon>
        <taxon>Metazoa</taxon>
        <taxon>Ecdysozoa</taxon>
        <taxon>Arthropoda</taxon>
        <taxon>Hexapoda</taxon>
        <taxon>Insecta</taxon>
        <taxon>Pterygota</taxon>
        <taxon>Neoptera</taxon>
        <taxon>Endopterygota</taxon>
        <taxon>Hymenoptera</taxon>
        <taxon>Apocrita</taxon>
        <taxon>Aculeata</taxon>
        <taxon>Apoidea</taxon>
        <taxon>Anthophila</taxon>
        <taxon>Apidae</taxon>
        <taxon>Habropoda</taxon>
    </lineage>
</organism>
<keyword evidence="2" id="KW-1185">Reference proteome</keyword>
<dbReference type="EMBL" id="KQ414672">
    <property type="protein sequence ID" value="KOC64251.1"/>
    <property type="molecule type" value="Genomic_DNA"/>
</dbReference>